<evidence type="ECO:0000313" key="1">
    <source>
        <dbReference type="EMBL" id="GFQ74792.1"/>
    </source>
</evidence>
<dbReference type="PANTHER" id="PTHR47326">
    <property type="entry name" value="TRANSPOSABLE ELEMENT TC3 TRANSPOSASE-LIKE PROTEIN"/>
    <property type="match status" value="1"/>
</dbReference>
<evidence type="ECO:0000313" key="2">
    <source>
        <dbReference type="Proteomes" id="UP000887116"/>
    </source>
</evidence>
<sequence>MWRIMHDQCVHPYHLQSVQLLQPNDHPKLAEFAQWLMRNGLGDLGFPSSVIFTEEESFSREEMLNAPNSWAGIFGDCFMGP</sequence>
<comment type="caution">
    <text evidence="1">The sequence shown here is derived from an EMBL/GenBank/DDBJ whole genome shotgun (WGS) entry which is preliminary data.</text>
</comment>
<dbReference type="Proteomes" id="UP000887116">
    <property type="component" value="Unassembled WGS sequence"/>
</dbReference>
<reference evidence="1" key="1">
    <citation type="submission" date="2020-07" db="EMBL/GenBank/DDBJ databases">
        <title>Multicomponent nature underlies the extraordinary mechanical properties of spider dragline silk.</title>
        <authorList>
            <person name="Kono N."/>
            <person name="Nakamura H."/>
            <person name="Mori M."/>
            <person name="Yoshida Y."/>
            <person name="Ohtoshi R."/>
            <person name="Malay A.D."/>
            <person name="Moran D.A.P."/>
            <person name="Tomita M."/>
            <person name="Numata K."/>
            <person name="Arakawa K."/>
        </authorList>
    </citation>
    <scope>NUCLEOTIDE SEQUENCE</scope>
</reference>
<protein>
    <submittedName>
        <fullName evidence="1">Uncharacterized protein</fullName>
    </submittedName>
</protein>
<dbReference type="PANTHER" id="PTHR47326:SF1">
    <property type="entry name" value="HTH PSQ-TYPE DOMAIN-CONTAINING PROTEIN"/>
    <property type="match status" value="1"/>
</dbReference>
<proteinExistence type="predicted"/>
<keyword evidence="2" id="KW-1185">Reference proteome</keyword>
<organism evidence="1 2">
    <name type="scientific">Trichonephila clavata</name>
    <name type="common">Joro spider</name>
    <name type="synonym">Nephila clavata</name>
    <dbReference type="NCBI Taxonomy" id="2740835"/>
    <lineage>
        <taxon>Eukaryota</taxon>
        <taxon>Metazoa</taxon>
        <taxon>Ecdysozoa</taxon>
        <taxon>Arthropoda</taxon>
        <taxon>Chelicerata</taxon>
        <taxon>Arachnida</taxon>
        <taxon>Araneae</taxon>
        <taxon>Araneomorphae</taxon>
        <taxon>Entelegynae</taxon>
        <taxon>Araneoidea</taxon>
        <taxon>Nephilidae</taxon>
        <taxon>Trichonephila</taxon>
    </lineage>
</organism>
<dbReference type="OrthoDB" id="6769649at2759"/>
<dbReference type="EMBL" id="BMAO01001620">
    <property type="protein sequence ID" value="GFQ74792.1"/>
    <property type="molecule type" value="Genomic_DNA"/>
</dbReference>
<gene>
    <name evidence="1" type="ORF">TNCT_376791</name>
</gene>
<accession>A0A8X6HI51</accession>
<name>A0A8X6HI51_TRICU</name>
<dbReference type="AlphaFoldDB" id="A0A8X6HI51"/>